<accession>A0A0S7B8A2</accession>
<dbReference type="EMBL" id="DF967972">
    <property type="protein sequence ID" value="GAP13740.1"/>
    <property type="molecule type" value="Genomic_DNA"/>
</dbReference>
<dbReference type="STRING" id="360412.LARV_01495"/>
<evidence type="ECO:0000313" key="3">
    <source>
        <dbReference type="Proteomes" id="UP000055060"/>
    </source>
</evidence>
<evidence type="ECO:0000313" key="2">
    <source>
        <dbReference type="EMBL" id="GAP13740.1"/>
    </source>
</evidence>
<dbReference type="RefSeq" id="WP_075073058.1">
    <property type="nucleotide sequence ID" value="NZ_DF967972.1"/>
</dbReference>
<proteinExistence type="predicted"/>
<dbReference type="Proteomes" id="UP000055060">
    <property type="component" value="Unassembled WGS sequence"/>
</dbReference>
<keyword evidence="1" id="KW-0812">Transmembrane</keyword>
<keyword evidence="1" id="KW-0472">Membrane</keyword>
<keyword evidence="1" id="KW-1133">Transmembrane helix</keyword>
<organism evidence="2">
    <name type="scientific">Longilinea arvoryzae</name>
    <dbReference type="NCBI Taxonomy" id="360412"/>
    <lineage>
        <taxon>Bacteria</taxon>
        <taxon>Bacillati</taxon>
        <taxon>Chloroflexota</taxon>
        <taxon>Anaerolineae</taxon>
        <taxon>Anaerolineales</taxon>
        <taxon>Anaerolineaceae</taxon>
        <taxon>Longilinea</taxon>
    </lineage>
</organism>
<dbReference type="OrthoDB" id="3831400at2"/>
<sequence>MSPQAGQTWFRVAVFITLMSALLLFVVQPGTAEFVIDVATLVIGLIFMAVIVVIARRSR</sequence>
<protein>
    <submittedName>
        <fullName evidence="2">Uncharacterized protein</fullName>
    </submittedName>
</protein>
<keyword evidence="3" id="KW-1185">Reference proteome</keyword>
<evidence type="ECO:0000256" key="1">
    <source>
        <dbReference type="SAM" id="Phobius"/>
    </source>
</evidence>
<dbReference type="AlphaFoldDB" id="A0A0S7B8A2"/>
<name>A0A0S7B8A2_9CHLR</name>
<reference evidence="2" key="1">
    <citation type="submission" date="2015-07" db="EMBL/GenBank/DDBJ databases">
        <title>Draft Genome Sequences of Anaerolinea thermolimosa IMO-1, Bellilinea caldifistulae GOMI-1, Leptolinea tardivitalis YMTK-2, Levilinea saccharolytica KIBI-1,Longilinea arvoryzae KOME-1, Previously Described as Members of the Anaerolineaceae (Chloroflexi).</title>
        <authorList>
            <person name="Sekiguchi Y."/>
            <person name="Ohashi A."/>
            <person name="Matsuura N."/>
            <person name="Tourlousse M.D."/>
        </authorList>
    </citation>
    <scope>NUCLEOTIDE SEQUENCE [LARGE SCALE GENOMIC DNA]</scope>
    <source>
        <strain evidence="2">KOME-1</strain>
    </source>
</reference>
<feature type="transmembrane region" description="Helical" evidence="1">
    <location>
        <begin position="9"/>
        <end position="28"/>
    </location>
</feature>
<feature type="transmembrane region" description="Helical" evidence="1">
    <location>
        <begin position="34"/>
        <end position="55"/>
    </location>
</feature>
<gene>
    <name evidence="2" type="ORF">LARV_01495</name>
</gene>